<dbReference type="AlphaFoldDB" id="A0A3M7QCG4"/>
<dbReference type="EMBL" id="REGN01006579">
    <property type="protein sequence ID" value="RNA08983.1"/>
    <property type="molecule type" value="Genomic_DNA"/>
</dbReference>
<protein>
    <submittedName>
        <fullName evidence="1">Uncharacterized protein</fullName>
    </submittedName>
</protein>
<gene>
    <name evidence="1" type="ORF">BpHYR1_049198</name>
</gene>
<organism evidence="1 2">
    <name type="scientific">Brachionus plicatilis</name>
    <name type="common">Marine rotifer</name>
    <name type="synonym">Brachionus muelleri</name>
    <dbReference type="NCBI Taxonomy" id="10195"/>
    <lineage>
        <taxon>Eukaryota</taxon>
        <taxon>Metazoa</taxon>
        <taxon>Spiralia</taxon>
        <taxon>Gnathifera</taxon>
        <taxon>Rotifera</taxon>
        <taxon>Eurotatoria</taxon>
        <taxon>Monogononta</taxon>
        <taxon>Pseudotrocha</taxon>
        <taxon>Ploima</taxon>
        <taxon>Brachionidae</taxon>
        <taxon>Brachionus</taxon>
    </lineage>
</organism>
<accession>A0A3M7QCG4</accession>
<comment type="caution">
    <text evidence="1">The sequence shown here is derived from an EMBL/GenBank/DDBJ whole genome shotgun (WGS) entry which is preliminary data.</text>
</comment>
<dbReference type="Proteomes" id="UP000276133">
    <property type="component" value="Unassembled WGS sequence"/>
</dbReference>
<evidence type="ECO:0000313" key="1">
    <source>
        <dbReference type="EMBL" id="RNA08983.1"/>
    </source>
</evidence>
<evidence type="ECO:0000313" key="2">
    <source>
        <dbReference type="Proteomes" id="UP000276133"/>
    </source>
</evidence>
<sequence length="93" mass="11043">MDSVMCRGLLAEFLLPFGAAKFDLKFKKLFKMKLSNNLSALLTRLYICNLDIYSKYSLVHMIHMNFFEFDVFLGYDKYLYFSFDGTKIFVDEF</sequence>
<keyword evidence="2" id="KW-1185">Reference proteome</keyword>
<proteinExistence type="predicted"/>
<name>A0A3M7QCG4_BRAPC</name>
<reference evidence="1 2" key="1">
    <citation type="journal article" date="2018" name="Sci. Rep.">
        <title>Genomic signatures of local adaptation to the degree of environmental predictability in rotifers.</title>
        <authorList>
            <person name="Franch-Gras L."/>
            <person name="Hahn C."/>
            <person name="Garcia-Roger E.M."/>
            <person name="Carmona M.J."/>
            <person name="Serra M."/>
            <person name="Gomez A."/>
        </authorList>
    </citation>
    <scope>NUCLEOTIDE SEQUENCE [LARGE SCALE GENOMIC DNA]</scope>
    <source>
        <strain evidence="1">HYR1</strain>
    </source>
</reference>